<dbReference type="EMBL" id="JARAOO010000012">
    <property type="protein sequence ID" value="KAJ7947685.1"/>
    <property type="molecule type" value="Genomic_DNA"/>
</dbReference>
<evidence type="ECO:0000256" key="1">
    <source>
        <dbReference type="SAM" id="Phobius"/>
    </source>
</evidence>
<dbReference type="Proteomes" id="UP001163823">
    <property type="component" value="Chromosome 12"/>
</dbReference>
<feature type="transmembrane region" description="Helical" evidence="1">
    <location>
        <begin position="141"/>
        <end position="159"/>
    </location>
</feature>
<gene>
    <name evidence="2" type="ORF">O6P43_028264</name>
</gene>
<organism evidence="2 3">
    <name type="scientific">Quillaja saponaria</name>
    <name type="common">Soap bark tree</name>
    <dbReference type="NCBI Taxonomy" id="32244"/>
    <lineage>
        <taxon>Eukaryota</taxon>
        <taxon>Viridiplantae</taxon>
        <taxon>Streptophyta</taxon>
        <taxon>Embryophyta</taxon>
        <taxon>Tracheophyta</taxon>
        <taxon>Spermatophyta</taxon>
        <taxon>Magnoliopsida</taxon>
        <taxon>eudicotyledons</taxon>
        <taxon>Gunneridae</taxon>
        <taxon>Pentapetalae</taxon>
        <taxon>rosids</taxon>
        <taxon>fabids</taxon>
        <taxon>Fabales</taxon>
        <taxon>Quillajaceae</taxon>
        <taxon>Quillaja</taxon>
    </lineage>
</organism>
<dbReference type="AlphaFoldDB" id="A0AAD7PAG4"/>
<name>A0AAD7PAG4_QUISA</name>
<protein>
    <submittedName>
        <fullName evidence="2">Forkhead box protein G1</fullName>
    </submittedName>
</protein>
<evidence type="ECO:0000313" key="3">
    <source>
        <dbReference type="Proteomes" id="UP001163823"/>
    </source>
</evidence>
<feature type="transmembrane region" description="Helical" evidence="1">
    <location>
        <begin position="42"/>
        <end position="59"/>
    </location>
</feature>
<accession>A0AAD7PAG4</accession>
<reference evidence="2" key="1">
    <citation type="journal article" date="2023" name="Science">
        <title>Elucidation of the pathway for biosynthesis of saponin adjuvants from the soapbark tree.</title>
        <authorList>
            <person name="Reed J."/>
            <person name="Orme A."/>
            <person name="El-Demerdash A."/>
            <person name="Owen C."/>
            <person name="Martin L.B.B."/>
            <person name="Misra R.C."/>
            <person name="Kikuchi S."/>
            <person name="Rejzek M."/>
            <person name="Martin A.C."/>
            <person name="Harkess A."/>
            <person name="Leebens-Mack J."/>
            <person name="Louveau T."/>
            <person name="Stephenson M.J."/>
            <person name="Osbourn A."/>
        </authorList>
    </citation>
    <scope>NUCLEOTIDE SEQUENCE</scope>
    <source>
        <strain evidence="2">S10</strain>
    </source>
</reference>
<feature type="transmembrane region" description="Helical" evidence="1">
    <location>
        <begin position="71"/>
        <end position="95"/>
    </location>
</feature>
<comment type="caution">
    <text evidence="2">The sequence shown here is derived from an EMBL/GenBank/DDBJ whole genome shotgun (WGS) entry which is preliminary data.</text>
</comment>
<dbReference type="PANTHER" id="PTHR34658">
    <property type="entry name" value="OS01G0151800 PROTEIN"/>
    <property type="match status" value="1"/>
</dbReference>
<keyword evidence="1" id="KW-1133">Transmembrane helix</keyword>
<keyword evidence="3" id="KW-1185">Reference proteome</keyword>
<sequence length="168" mass="18531">MFVFFGLLDVPPSSTVSCKFAIPKNTESFSFHITLSSFLRSYFHKLLIIMSFNFFPSLLRRVALTKTRLLYAAIWTVLLTLTVALASLAPGMAFVSAVSPSSSFLKSCDVGIGFVWIPLDLPRDKVCLPNHMVTGNSDMDFFLPALFAALVVGASVCVLRSMAFWEDS</sequence>
<dbReference type="PANTHER" id="PTHR34658:SF5">
    <property type="entry name" value="PROTEIN, PUTATIVE-RELATED"/>
    <property type="match status" value="1"/>
</dbReference>
<dbReference type="KEGG" id="qsa:O6P43_028264"/>
<keyword evidence="1" id="KW-0472">Membrane</keyword>
<keyword evidence="1" id="KW-0812">Transmembrane</keyword>
<proteinExistence type="predicted"/>
<evidence type="ECO:0000313" key="2">
    <source>
        <dbReference type="EMBL" id="KAJ7947685.1"/>
    </source>
</evidence>